<dbReference type="EMBL" id="HBGY01022692">
    <property type="protein sequence ID" value="CAD9593897.1"/>
    <property type="molecule type" value="Transcribed_RNA"/>
</dbReference>
<name>A0A7S2L327_9STRA</name>
<dbReference type="AlphaFoldDB" id="A0A7S2L327"/>
<evidence type="ECO:0000313" key="1">
    <source>
        <dbReference type="EMBL" id="CAD9593897.1"/>
    </source>
</evidence>
<reference evidence="1" key="1">
    <citation type="submission" date="2021-01" db="EMBL/GenBank/DDBJ databases">
        <authorList>
            <person name="Corre E."/>
            <person name="Pelletier E."/>
            <person name="Niang G."/>
            <person name="Scheremetjew M."/>
            <person name="Finn R."/>
            <person name="Kale V."/>
            <person name="Holt S."/>
            <person name="Cochrane G."/>
            <person name="Meng A."/>
            <person name="Brown T."/>
            <person name="Cohen L."/>
        </authorList>
    </citation>
    <scope>NUCLEOTIDE SEQUENCE</scope>
    <source>
        <strain evidence="1">B650</strain>
    </source>
</reference>
<accession>A0A7S2L327</accession>
<proteinExistence type="predicted"/>
<gene>
    <name evidence="1" type="ORF">LDAN0321_LOCUS14342</name>
</gene>
<sequence>MMNFQQQLQFSIYVLCTNLEAAEHNLPLEMNQDGWRKAAEDDHNNSETSNVIEMNQMRWNTLRKLENIILRIFPVEYQAKYRCEILQVASILEKTMHRLAPSYQAYCECCNVQTLCARFKSLTITYAVKVMRNDAKLRKYLALFKSKKVVRRRSEAAFSVGAGAA</sequence>
<protein>
    <submittedName>
        <fullName evidence="1">Uncharacterized protein</fullName>
    </submittedName>
</protein>
<organism evidence="1">
    <name type="scientific">Leptocylindrus danicus</name>
    <dbReference type="NCBI Taxonomy" id="163516"/>
    <lineage>
        <taxon>Eukaryota</taxon>
        <taxon>Sar</taxon>
        <taxon>Stramenopiles</taxon>
        <taxon>Ochrophyta</taxon>
        <taxon>Bacillariophyta</taxon>
        <taxon>Coscinodiscophyceae</taxon>
        <taxon>Chaetocerotophycidae</taxon>
        <taxon>Leptocylindrales</taxon>
        <taxon>Leptocylindraceae</taxon>
        <taxon>Leptocylindrus</taxon>
    </lineage>
</organism>